<dbReference type="InterPro" id="IPR023753">
    <property type="entry name" value="FAD/NAD-binding_dom"/>
</dbReference>
<dbReference type="OrthoDB" id="5287468at2"/>
<evidence type="ECO:0000259" key="2">
    <source>
        <dbReference type="Pfam" id="PF07992"/>
    </source>
</evidence>
<feature type="domain" description="FAD/NAD(P)-binding" evidence="2">
    <location>
        <begin position="130"/>
        <end position="284"/>
    </location>
</feature>
<sequence>MNTHRQPSGGLIDRSQPLHFTFDGASYVGYAGDTLASALLANGVHRVATSTLYGRPRGILAAGTEEPNALVRVAGSAGAAAQPMTQATVTPLYEGLRASGLAAGKGRLDQPGPGATGTTERYDAVHAHCDVLVVGAGPAGLAAAHAAARTGARVLLLDDQTEPGGGLLGATETIDGRPALDWVRRTTRLLARHPETRVLSRTSVLGYYDHHYLVAAQRFDRPAPGGPRERLWQLRARHVVLATGAQERPLLFAGNDLPGVMLAHAARTYLNQYAVLPGRRAVVCTTNDSAYPAALELAEAGVRIERVVDARPAAPAPWAERCAARGIAV</sequence>
<reference evidence="3 4" key="1">
    <citation type="journal article" date="2016" name="Front. Microbiol.">
        <title>Comparative Genomics Analysis of Streptomyces Species Reveals Their Adaptation to the Marine Environment and Their Diversity at the Genomic Level.</title>
        <authorList>
            <person name="Tian X."/>
            <person name="Zhang Z."/>
            <person name="Yang T."/>
            <person name="Chen M."/>
            <person name="Li J."/>
            <person name="Chen F."/>
            <person name="Yang J."/>
            <person name="Li W."/>
            <person name="Zhang B."/>
            <person name="Zhang Z."/>
            <person name="Wu J."/>
            <person name="Zhang C."/>
            <person name="Long L."/>
            <person name="Xiao J."/>
        </authorList>
    </citation>
    <scope>NUCLEOTIDE SEQUENCE [LARGE SCALE GENOMIC DNA]</scope>
    <source>
        <strain evidence="3 4">SCSIO 02100</strain>
    </source>
</reference>
<dbReference type="InterPro" id="IPR042204">
    <property type="entry name" value="2Fe-2S-bd_N"/>
</dbReference>
<keyword evidence="1" id="KW-0560">Oxidoreductase</keyword>
<dbReference type="PRINTS" id="PR00368">
    <property type="entry name" value="FADPNR"/>
</dbReference>
<evidence type="ECO:0000313" key="3">
    <source>
        <dbReference type="EMBL" id="OEV05365.1"/>
    </source>
</evidence>
<comment type="caution">
    <text evidence="3">The sequence shown here is derived from an EMBL/GenBank/DDBJ whole genome shotgun (WGS) entry which is preliminary data.</text>
</comment>
<dbReference type="InterPro" id="IPR051691">
    <property type="entry name" value="Metab_Enz_Cyan_OpOx_G3PDH"/>
</dbReference>
<dbReference type="InterPro" id="IPR036188">
    <property type="entry name" value="FAD/NAD-bd_sf"/>
</dbReference>
<feature type="non-terminal residue" evidence="3">
    <location>
        <position position="329"/>
    </location>
</feature>
<dbReference type="EMBL" id="LJGU01000100">
    <property type="protein sequence ID" value="OEV05365.1"/>
    <property type="molecule type" value="Genomic_DNA"/>
</dbReference>
<dbReference type="Gene3D" id="3.10.20.440">
    <property type="entry name" value="2Fe-2S iron-sulphur cluster binding domain, sarcosine oxidase, alpha subunit, N-terminal domain"/>
    <property type="match status" value="1"/>
</dbReference>
<dbReference type="AlphaFoldDB" id="A0A1E7KN40"/>
<dbReference type="GO" id="GO:0016491">
    <property type="term" value="F:oxidoreductase activity"/>
    <property type="evidence" value="ECO:0007669"/>
    <property type="project" value="UniProtKB-KW"/>
</dbReference>
<dbReference type="Gene3D" id="3.50.50.60">
    <property type="entry name" value="FAD/NAD(P)-binding domain"/>
    <property type="match status" value="1"/>
</dbReference>
<dbReference type="Pfam" id="PF07992">
    <property type="entry name" value="Pyr_redox_2"/>
    <property type="match status" value="1"/>
</dbReference>
<dbReference type="PANTHER" id="PTHR42949:SF3">
    <property type="entry name" value="ANAEROBIC GLYCEROL-3-PHOSPHATE DEHYDROGENASE SUBUNIT B"/>
    <property type="match status" value="1"/>
</dbReference>
<protein>
    <submittedName>
        <fullName evidence="3">Ferredoxin</fullName>
    </submittedName>
</protein>
<organism evidence="3 4">
    <name type="scientific">Streptomyces oceani</name>
    <dbReference type="NCBI Taxonomy" id="1075402"/>
    <lineage>
        <taxon>Bacteria</taxon>
        <taxon>Bacillati</taxon>
        <taxon>Actinomycetota</taxon>
        <taxon>Actinomycetes</taxon>
        <taxon>Kitasatosporales</taxon>
        <taxon>Streptomycetaceae</taxon>
        <taxon>Streptomyces</taxon>
    </lineage>
</organism>
<evidence type="ECO:0000256" key="1">
    <source>
        <dbReference type="ARBA" id="ARBA00023002"/>
    </source>
</evidence>
<dbReference type="SUPFAM" id="SSF51905">
    <property type="entry name" value="FAD/NAD(P)-binding domain"/>
    <property type="match status" value="1"/>
</dbReference>
<keyword evidence="4" id="KW-1185">Reference proteome</keyword>
<accession>A0A1E7KN40</accession>
<dbReference type="Pfam" id="PF13510">
    <property type="entry name" value="Fer2_4"/>
    <property type="match status" value="1"/>
</dbReference>
<dbReference type="PRINTS" id="PR00469">
    <property type="entry name" value="PNDRDTASEII"/>
</dbReference>
<dbReference type="STRING" id="1075402.AN216_03440"/>
<name>A0A1E7KN40_9ACTN</name>
<dbReference type="Proteomes" id="UP000176101">
    <property type="component" value="Unassembled WGS sequence"/>
</dbReference>
<evidence type="ECO:0000313" key="4">
    <source>
        <dbReference type="Proteomes" id="UP000176101"/>
    </source>
</evidence>
<gene>
    <name evidence="3" type="ORF">AN216_03440</name>
</gene>
<dbReference type="PATRIC" id="fig|1075402.3.peg.3331"/>
<proteinExistence type="predicted"/>
<dbReference type="PANTHER" id="PTHR42949">
    <property type="entry name" value="ANAEROBIC GLYCEROL-3-PHOSPHATE DEHYDROGENASE SUBUNIT B"/>
    <property type="match status" value="1"/>
</dbReference>